<dbReference type="WBParaSite" id="nRc.2.0.1.t27730-RA">
    <property type="protein sequence ID" value="nRc.2.0.1.t27730-RA"/>
    <property type="gene ID" value="nRc.2.0.1.g27730"/>
</dbReference>
<name>A0A915JNF1_ROMCU</name>
<keyword evidence="1" id="KW-1185">Reference proteome</keyword>
<dbReference type="Proteomes" id="UP000887565">
    <property type="component" value="Unplaced"/>
</dbReference>
<sequence length="57" mass="6152">MVKHTGLVVTVIVELGKFLDYGNSRVRILPIDNSEGPLTQAPACSQQAVENLLGDPF</sequence>
<evidence type="ECO:0000313" key="2">
    <source>
        <dbReference type="WBParaSite" id="nRc.2.0.1.t27730-RA"/>
    </source>
</evidence>
<protein>
    <submittedName>
        <fullName evidence="2">Uncharacterized protein</fullName>
    </submittedName>
</protein>
<organism evidence="1 2">
    <name type="scientific">Romanomermis culicivorax</name>
    <name type="common">Nematode worm</name>
    <dbReference type="NCBI Taxonomy" id="13658"/>
    <lineage>
        <taxon>Eukaryota</taxon>
        <taxon>Metazoa</taxon>
        <taxon>Ecdysozoa</taxon>
        <taxon>Nematoda</taxon>
        <taxon>Enoplea</taxon>
        <taxon>Dorylaimia</taxon>
        <taxon>Mermithida</taxon>
        <taxon>Mermithoidea</taxon>
        <taxon>Mermithidae</taxon>
        <taxon>Romanomermis</taxon>
    </lineage>
</organism>
<accession>A0A915JNF1</accession>
<dbReference type="AlphaFoldDB" id="A0A915JNF1"/>
<reference evidence="2" key="1">
    <citation type="submission" date="2022-11" db="UniProtKB">
        <authorList>
            <consortium name="WormBaseParasite"/>
        </authorList>
    </citation>
    <scope>IDENTIFICATION</scope>
</reference>
<proteinExistence type="predicted"/>
<evidence type="ECO:0000313" key="1">
    <source>
        <dbReference type="Proteomes" id="UP000887565"/>
    </source>
</evidence>